<dbReference type="InterPro" id="IPR013096">
    <property type="entry name" value="Cupin_2"/>
</dbReference>
<protein>
    <submittedName>
        <fullName evidence="3">Cupin domain-containing protein</fullName>
    </submittedName>
</protein>
<dbReference type="InterPro" id="IPR051610">
    <property type="entry name" value="GPI/OXD"/>
</dbReference>
<evidence type="ECO:0000259" key="2">
    <source>
        <dbReference type="Pfam" id="PF07883"/>
    </source>
</evidence>
<comment type="caution">
    <text evidence="3">The sequence shown here is derived from an EMBL/GenBank/DDBJ whole genome shotgun (WGS) entry which is preliminary data.</text>
</comment>
<dbReference type="EMBL" id="JAHHHD010000002">
    <property type="protein sequence ID" value="MBW4657757.1"/>
    <property type="molecule type" value="Genomic_DNA"/>
</dbReference>
<dbReference type="PANTHER" id="PTHR35848:SF6">
    <property type="entry name" value="CUPIN TYPE-2 DOMAIN-CONTAINING PROTEIN"/>
    <property type="match status" value="1"/>
</dbReference>
<feature type="domain" description="Cupin type-2" evidence="2">
    <location>
        <begin position="41"/>
        <end position="104"/>
    </location>
</feature>
<sequence>MKLTALSHLPYEQVSHNPAIQKKVMLRSGDLPHLTNFSQARFAPGQIAAAHAHQDMCEVFFVESGAGIIQIDGQPYRLEPGVCVSVEPGEVHEVSNPGIEDLVLTYFGLRVAIG</sequence>
<dbReference type="Gene3D" id="2.60.120.10">
    <property type="entry name" value="Jelly Rolls"/>
    <property type="match status" value="1"/>
</dbReference>
<evidence type="ECO:0000313" key="3">
    <source>
        <dbReference type="EMBL" id="MBW4657757.1"/>
    </source>
</evidence>
<keyword evidence="1" id="KW-0479">Metal-binding</keyword>
<name>A0A951UL75_9CYAN</name>
<organism evidence="3 4">
    <name type="scientific">Drouetiella hepatica Uher 2000/2452</name>
    <dbReference type="NCBI Taxonomy" id="904376"/>
    <lineage>
        <taxon>Bacteria</taxon>
        <taxon>Bacillati</taxon>
        <taxon>Cyanobacteriota</taxon>
        <taxon>Cyanophyceae</taxon>
        <taxon>Oculatellales</taxon>
        <taxon>Oculatellaceae</taxon>
        <taxon>Drouetiella</taxon>
    </lineage>
</organism>
<reference evidence="3" key="2">
    <citation type="journal article" date="2022" name="Microbiol. Resour. Announc.">
        <title>Metagenome Sequencing to Explore Phylogenomics of Terrestrial Cyanobacteria.</title>
        <authorList>
            <person name="Ward R.D."/>
            <person name="Stajich J.E."/>
            <person name="Johansen J.R."/>
            <person name="Huntemann M."/>
            <person name="Clum A."/>
            <person name="Foster B."/>
            <person name="Foster B."/>
            <person name="Roux S."/>
            <person name="Palaniappan K."/>
            <person name="Varghese N."/>
            <person name="Mukherjee S."/>
            <person name="Reddy T.B.K."/>
            <person name="Daum C."/>
            <person name="Copeland A."/>
            <person name="Chen I.A."/>
            <person name="Ivanova N.N."/>
            <person name="Kyrpides N.C."/>
            <person name="Shapiro N."/>
            <person name="Eloe-Fadrosh E.A."/>
            <person name="Pietrasiak N."/>
        </authorList>
    </citation>
    <scope>NUCLEOTIDE SEQUENCE</scope>
    <source>
        <strain evidence="3">UHER 2000/2452</strain>
    </source>
</reference>
<reference evidence="3" key="1">
    <citation type="submission" date="2021-05" db="EMBL/GenBank/DDBJ databases">
        <authorList>
            <person name="Pietrasiak N."/>
            <person name="Ward R."/>
            <person name="Stajich J.E."/>
            <person name="Kurbessoian T."/>
        </authorList>
    </citation>
    <scope>NUCLEOTIDE SEQUENCE</scope>
    <source>
        <strain evidence="3">UHER 2000/2452</strain>
    </source>
</reference>
<dbReference type="Pfam" id="PF07883">
    <property type="entry name" value="Cupin_2"/>
    <property type="match status" value="1"/>
</dbReference>
<dbReference type="SUPFAM" id="SSF51182">
    <property type="entry name" value="RmlC-like cupins"/>
    <property type="match status" value="1"/>
</dbReference>
<gene>
    <name evidence="3" type="ORF">KME15_03720</name>
</gene>
<dbReference type="InterPro" id="IPR011051">
    <property type="entry name" value="RmlC_Cupin_sf"/>
</dbReference>
<dbReference type="PANTHER" id="PTHR35848">
    <property type="entry name" value="OXALATE-BINDING PROTEIN"/>
    <property type="match status" value="1"/>
</dbReference>
<dbReference type="AlphaFoldDB" id="A0A951UL75"/>
<evidence type="ECO:0000256" key="1">
    <source>
        <dbReference type="ARBA" id="ARBA00022723"/>
    </source>
</evidence>
<dbReference type="Proteomes" id="UP000757435">
    <property type="component" value="Unassembled WGS sequence"/>
</dbReference>
<proteinExistence type="predicted"/>
<accession>A0A951UL75</accession>
<dbReference type="GO" id="GO:0046872">
    <property type="term" value="F:metal ion binding"/>
    <property type="evidence" value="ECO:0007669"/>
    <property type="project" value="UniProtKB-KW"/>
</dbReference>
<evidence type="ECO:0000313" key="4">
    <source>
        <dbReference type="Proteomes" id="UP000757435"/>
    </source>
</evidence>
<dbReference type="InterPro" id="IPR014710">
    <property type="entry name" value="RmlC-like_jellyroll"/>
</dbReference>